<feature type="transmembrane region" description="Helical" evidence="6">
    <location>
        <begin position="244"/>
        <end position="268"/>
    </location>
</feature>
<evidence type="ECO:0000256" key="1">
    <source>
        <dbReference type="ARBA" id="ARBA00004141"/>
    </source>
</evidence>
<feature type="transmembrane region" description="Helical" evidence="6">
    <location>
        <begin position="310"/>
        <end position="330"/>
    </location>
</feature>
<dbReference type="RefSeq" id="XP_066912849.1">
    <property type="nucleotide sequence ID" value="XM_067056748.1"/>
</dbReference>
<accession>A0A7M5UPJ7</accession>
<dbReference type="Pfam" id="PF02535">
    <property type="entry name" value="Zip"/>
    <property type="match status" value="1"/>
</dbReference>
<keyword evidence="2 6" id="KW-0812">Transmembrane</keyword>
<evidence type="ECO:0000256" key="2">
    <source>
        <dbReference type="ARBA" id="ARBA00022692"/>
    </source>
</evidence>
<dbReference type="Proteomes" id="UP000594262">
    <property type="component" value="Unplaced"/>
</dbReference>
<evidence type="ECO:0000256" key="6">
    <source>
        <dbReference type="SAM" id="Phobius"/>
    </source>
</evidence>
<evidence type="ECO:0000256" key="3">
    <source>
        <dbReference type="ARBA" id="ARBA00022989"/>
    </source>
</evidence>
<name>A0A7M5UPJ7_9CNID</name>
<dbReference type="GO" id="GO:0005886">
    <property type="term" value="C:plasma membrane"/>
    <property type="evidence" value="ECO:0007669"/>
    <property type="project" value="TreeGrafter"/>
</dbReference>
<dbReference type="InterPro" id="IPR003689">
    <property type="entry name" value="ZIP"/>
</dbReference>
<evidence type="ECO:0000256" key="4">
    <source>
        <dbReference type="ARBA" id="ARBA00023136"/>
    </source>
</evidence>
<feature type="transmembrane region" description="Helical" evidence="6">
    <location>
        <begin position="342"/>
        <end position="361"/>
    </location>
</feature>
<dbReference type="EnsemblMetazoa" id="CLYHEMT000511.5">
    <property type="protein sequence ID" value="CLYHEMP000511.5"/>
    <property type="gene ID" value="CLYHEMG000511"/>
</dbReference>
<dbReference type="AlphaFoldDB" id="A0A7M5UPJ7"/>
<sequence length="366" mass="40603">MDWTLFSKIIGAILLFVFTFLFTILPYKLKKIRQNKLKSISCFCGGLFLGLSFLHLIPETLHGIHDNESLMKIQKVYPFGELVVILGMILVLATEKFAGMIQINRKTTKVKCDASENCCQEECTIQGLGMEDRKTPLFKKLEKPYVEREVTPSESSSSEQGEIEQDTKEKIEEEHLSSNEKDVIFSHNGQNGNGHRVSLTASTIESKNELRLLKIRTICLVIALMVHSLFEGLTVGLHDNASNVWILLALLMFHKSLVGFSLGIALVNDKSDLRSFQKKAGLFAIASPIGAIIGVIIFSAKSSFIGDEVVIILTGLSTGTFVYVTFFEILGKCLEGDKMEDMIGFGCFLLGFGMFAGITAVPQFQH</sequence>
<dbReference type="OrthoDB" id="448280at2759"/>
<dbReference type="GO" id="GO:0005385">
    <property type="term" value="F:zinc ion transmembrane transporter activity"/>
    <property type="evidence" value="ECO:0007669"/>
    <property type="project" value="TreeGrafter"/>
</dbReference>
<evidence type="ECO:0000256" key="5">
    <source>
        <dbReference type="SAM" id="MobiDB-lite"/>
    </source>
</evidence>
<reference evidence="7" key="1">
    <citation type="submission" date="2021-01" db="UniProtKB">
        <authorList>
            <consortium name="EnsemblMetazoa"/>
        </authorList>
    </citation>
    <scope>IDENTIFICATION</scope>
</reference>
<feature type="transmembrane region" description="Helical" evidence="6">
    <location>
        <begin position="6"/>
        <end position="27"/>
    </location>
</feature>
<dbReference type="GeneID" id="136800137"/>
<evidence type="ECO:0000313" key="8">
    <source>
        <dbReference type="Proteomes" id="UP000594262"/>
    </source>
</evidence>
<feature type="transmembrane region" description="Helical" evidence="6">
    <location>
        <begin position="39"/>
        <end position="57"/>
    </location>
</feature>
<feature type="transmembrane region" description="Helical" evidence="6">
    <location>
        <begin position="77"/>
        <end position="98"/>
    </location>
</feature>
<feature type="transmembrane region" description="Helical" evidence="6">
    <location>
        <begin position="280"/>
        <end position="298"/>
    </location>
</feature>
<keyword evidence="4 6" id="KW-0472">Membrane</keyword>
<dbReference type="PANTHER" id="PTHR11040:SF140">
    <property type="entry name" value="ZRT (ZRT), IRT- (IRT-) LIKE PROTEIN TRANSPORTER"/>
    <property type="match status" value="1"/>
</dbReference>
<feature type="transmembrane region" description="Helical" evidence="6">
    <location>
        <begin position="217"/>
        <end position="238"/>
    </location>
</feature>
<proteinExistence type="predicted"/>
<organism evidence="7 8">
    <name type="scientific">Clytia hemisphaerica</name>
    <dbReference type="NCBI Taxonomy" id="252671"/>
    <lineage>
        <taxon>Eukaryota</taxon>
        <taxon>Metazoa</taxon>
        <taxon>Cnidaria</taxon>
        <taxon>Hydrozoa</taxon>
        <taxon>Hydroidolina</taxon>
        <taxon>Leptothecata</taxon>
        <taxon>Obeliida</taxon>
        <taxon>Clytiidae</taxon>
        <taxon>Clytia</taxon>
    </lineage>
</organism>
<keyword evidence="3 6" id="KW-1133">Transmembrane helix</keyword>
<evidence type="ECO:0000313" key="7">
    <source>
        <dbReference type="EnsemblMetazoa" id="CLYHEMP000511.5"/>
    </source>
</evidence>
<keyword evidence="8" id="KW-1185">Reference proteome</keyword>
<feature type="region of interest" description="Disordered" evidence="5">
    <location>
        <begin position="146"/>
        <end position="172"/>
    </location>
</feature>
<dbReference type="PANTHER" id="PTHR11040">
    <property type="entry name" value="ZINC/IRON TRANSPORTER"/>
    <property type="match status" value="1"/>
</dbReference>
<protein>
    <submittedName>
        <fullName evidence="7">Uncharacterized protein</fullName>
    </submittedName>
</protein>
<comment type="subcellular location">
    <subcellularLocation>
        <location evidence="1">Membrane</location>
        <topology evidence="1">Multi-pass membrane protein</topology>
    </subcellularLocation>
</comment>